<dbReference type="PANTHER" id="PTHR42659:SF2">
    <property type="entry name" value="XANTHINE DEHYDROGENASE SUBUNIT C-RELATED"/>
    <property type="match status" value="1"/>
</dbReference>
<name>A0A3P4AZK8_9BURK</name>
<dbReference type="Proteomes" id="UP000277294">
    <property type="component" value="Unassembled WGS sequence"/>
</dbReference>
<proteinExistence type="predicted"/>
<keyword evidence="3 5" id="KW-0560">Oxidoreductase</keyword>
<dbReference type="InterPro" id="IPR051312">
    <property type="entry name" value="Diverse_Substr_Oxidored"/>
</dbReference>
<dbReference type="PROSITE" id="PS51387">
    <property type="entry name" value="FAD_PCMH"/>
    <property type="match status" value="1"/>
</dbReference>
<dbReference type="EMBL" id="UWPJ01000005">
    <property type="protein sequence ID" value="VCU68265.1"/>
    <property type="molecule type" value="Genomic_DNA"/>
</dbReference>
<dbReference type="InterPro" id="IPR002346">
    <property type="entry name" value="Mopterin_DH_FAD-bd"/>
</dbReference>
<dbReference type="RefSeq" id="WP_124077492.1">
    <property type="nucleotide sequence ID" value="NZ_UWPJ01000005.1"/>
</dbReference>
<dbReference type="AlphaFoldDB" id="A0A3P4AZK8"/>
<evidence type="ECO:0000259" key="4">
    <source>
        <dbReference type="PROSITE" id="PS51387"/>
    </source>
</evidence>
<feature type="domain" description="FAD-binding PCMH-type" evidence="4">
    <location>
        <begin position="1"/>
        <end position="177"/>
    </location>
</feature>
<dbReference type="GO" id="GO:0016491">
    <property type="term" value="F:oxidoreductase activity"/>
    <property type="evidence" value="ECO:0007669"/>
    <property type="project" value="UniProtKB-KW"/>
</dbReference>
<evidence type="ECO:0000256" key="3">
    <source>
        <dbReference type="ARBA" id="ARBA00023002"/>
    </source>
</evidence>
<dbReference type="OrthoDB" id="9793944at2"/>
<dbReference type="InterPro" id="IPR016169">
    <property type="entry name" value="FAD-bd_PCMH_sub2"/>
</dbReference>
<dbReference type="InterPro" id="IPR016166">
    <property type="entry name" value="FAD-bd_PCMH"/>
</dbReference>
<evidence type="ECO:0000313" key="5">
    <source>
        <dbReference type="EMBL" id="VCU68265.1"/>
    </source>
</evidence>
<dbReference type="InterPro" id="IPR016167">
    <property type="entry name" value="FAD-bd_PCMH_sub1"/>
</dbReference>
<evidence type="ECO:0000313" key="6">
    <source>
        <dbReference type="Proteomes" id="UP000277294"/>
    </source>
</evidence>
<dbReference type="EC" id="1.2.99.2" evidence="5"/>
<evidence type="ECO:0000256" key="1">
    <source>
        <dbReference type="ARBA" id="ARBA00022630"/>
    </source>
</evidence>
<gene>
    <name evidence="5" type="primary">coxM_1</name>
    <name evidence="5" type="ORF">PIGHUM_00315</name>
</gene>
<dbReference type="InterPro" id="IPR036318">
    <property type="entry name" value="FAD-bd_PCMH-like_sf"/>
</dbReference>
<sequence length="297" mass="31108">MKPTPFLYARPASAHEAVTLLQRYADSARVLAGGQSLVPMMNFRIARPEVLVDLGGCGELAFIRRDGERLEIGAMTRQGVAERDDTVRAMCPLICLALGNAGPVPVRNRGTVGGMLANCYPAADLVCAALCLDAELDVLGPSGHRIVAAQEFFIAQFTTALEPDELLYGFAIACKPGRRYAYGKLSDHPAGAAAVAIALAAIPAGEAEPLAEVAACGLGFDSVAVRLPGLEHGLSSHPQPDLADIRAWLAEDMAQFGADPQDAATAYKLHAAAALVARSLPDLCRPPEGAGTSMVEH</sequence>
<organism evidence="5 6">
    <name type="scientific">Pigmentiphaga humi</name>
    <dbReference type="NCBI Taxonomy" id="2478468"/>
    <lineage>
        <taxon>Bacteria</taxon>
        <taxon>Pseudomonadati</taxon>
        <taxon>Pseudomonadota</taxon>
        <taxon>Betaproteobacteria</taxon>
        <taxon>Burkholderiales</taxon>
        <taxon>Alcaligenaceae</taxon>
        <taxon>Pigmentiphaga</taxon>
    </lineage>
</organism>
<dbReference type="Pfam" id="PF00941">
    <property type="entry name" value="FAD_binding_5"/>
    <property type="match status" value="1"/>
</dbReference>
<dbReference type="Gene3D" id="3.30.465.10">
    <property type="match status" value="1"/>
</dbReference>
<evidence type="ECO:0000256" key="2">
    <source>
        <dbReference type="ARBA" id="ARBA00022827"/>
    </source>
</evidence>
<keyword evidence="6" id="KW-1185">Reference proteome</keyword>
<keyword evidence="1" id="KW-0285">Flavoprotein</keyword>
<keyword evidence="2" id="KW-0274">FAD</keyword>
<dbReference type="SUPFAM" id="SSF56176">
    <property type="entry name" value="FAD-binding/transporter-associated domain-like"/>
    <property type="match status" value="1"/>
</dbReference>
<accession>A0A3P4AZK8</accession>
<dbReference type="GO" id="GO:0071949">
    <property type="term" value="F:FAD binding"/>
    <property type="evidence" value="ECO:0007669"/>
    <property type="project" value="InterPro"/>
</dbReference>
<reference evidence="5 6" key="1">
    <citation type="submission" date="2018-10" db="EMBL/GenBank/DDBJ databases">
        <authorList>
            <person name="Criscuolo A."/>
        </authorList>
    </citation>
    <scope>NUCLEOTIDE SEQUENCE [LARGE SCALE GENOMIC DNA]</scope>
    <source>
        <strain evidence="5">DnA1</strain>
    </source>
</reference>
<dbReference type="PANTHER" id="PTHR42659">
    <property type="entry name" value="XANTHINE DEHYDROGENASE SUBUNIT C-RELATED"/>
    <property type="match status" value="1"/>
</dbReference>
<protein>
    <submittedName>
        <fullName evidence="5">Carbon monoxide dehydrogenase medium chain</fullName>
        <ecNumber evidence="5">1.2.99.2</ecNumber>
    </submittedName>
</protein>
<dbReference type="Gene3D" id="3.30.43.10">
    <property type="entry name" value="Uridine Diphospho-n-acetylenolpyruvylglucosamine Reductase, domain 2"/>
    <property type="match status" value="1"/>
</dbReference>